<keyword evidence="3 5" id="KW-0819">tRNA processing</keyword>
<dbReference type="InterPro" id="IPR002501">
    <property type="entry name" value="PsdUridine_synth_N"/>
</dbReference>
<dbReference type="GO" id="GO:1990481">
    <property type="term" value="P:mRNA pseudouridine synthesis"/>
    <property type="evidence" value="ECO:0007669"/>
    <property type="project" value="TreeGrafter"/>
</dbReference>
<name>A0A2T6ANC6_9FLAO</name>
<feature type="domain" description="Pseudouridine synthase II N-terminal" evidence="6">
    <location>
        <begin position="59"/>
        <end position="205"/>
    </location>
</feature>
<gene>
    <name evidence="5" type="primary">truB</name>
    <name evidence="8" type="ORF">C8P64_1291</name>
</gene>
<proteinExistence type="inferred from homology"/>
<dbReference type="GO" id="GO:0003723">
    <property type="term" value="F:RNA binding"/>
    <property type="evidence" value="ECO:0007669"/>
    <property type="project" value="InterPro"/>
</dbReference>
<dbReference type="GO" id="GO:0031119">
    <property type="term" value="P:tRNA pseudouridine synthesis"/>
    <property type="evidence" value="ECO:0007669"/>
    <property type="project" value="UniProtKB-UniRule"/>
</dbReference>
<feature type="active site" description="Nucleophile" evidence="5">
    <location>
        <position position="72"/>
    </location>
</feature>
<evidence type="ECO:0000259" key="7">
    <source>
        <dbReference type="Pfam" id="PF16198"/>
    </source>
</evidence>
<dbReference type="Gene3D" id="3.30.2350.10">
    <property type="entry name" value="Pseudouridine synthase"/>
    <property type="match status" value="1"/>
</dbReference>
<evidence type="ECO:0000256" key="2">
    <source>
        <dbReference type="ARBA" id="ARBA00005642"/>
    </source>
</evidence>
<dbReference type="PANTHER" id="PTHR13767">
    <property type="entry name" value="TRNA-PSEUDOURIDINE SYNTHASE"/>
    <property type="match status" value="1"/>
</dbReference>
<dbReference type="InterPro" id="IPR020103">
    <property type="entry name" value="PsdUridine_synth_cat_dom_sf"/>
</dbReference>
<evidence type="ECO:0000313" key="8">
    <source>
        <dbReference type="EMBL" id="PTX45297.1"/>
    </source>
</evidence>
<dbReference type="Proteomes" id="UP000244174">
    <property type="component" value="Unassembled WGS sequence"/>
</dbReference>
<evidence type="ECO:0000259" key="6">
    <source>
        <dbReference type="Pfam" id="PF01509"/>
    </source>
</evidence>
<evidence type="ECO:0000256" key="3">
    <source>
        <dbReference type="ARBA" id="ARBA00022694"/>
    </source>
</evidence>
<dbReference type="Pfam" id="PF01509">
    <property type="entry name" value="TruB_N"/>
    <property type="match status" value="1"/>
</dbReference>
<dbReference type="EC" id="5.4.99.25" evidence="5"/>
<dbReference type="InterPro" id="IPR032819">
    <property type="entry name" value="TruB_C"/>
</dbReference>
<evidence type="ECO:0000256" key="4">
    <source>
        <dbReference type="ARBA" id="ARBA00023235"/>
    </source>
</evidence>
<accession>A0A2T6ANC6</accession>
<dbReference type="NCBIfam" id="TIGR00431">
    <property type="entry name" value="TruB"/>
    <property type="match status" value="1"/>
</dbReference>
<dbReference type="CDD" id="cd02573">
    <property type="entry name" value="PseudoU_synth_EcTruB"/>
    <property type="match status" value="1"/>
</dbReference>
<protein>
    <recommendedName>
        <fullName evidence="5">tRNA pseudouridine synthase B</fullName>
        <ecNumber evidence="5">5.4.99.25</ecNumber>
    </recommendedName>
    <alternativeName>
        <fullName evidence="5">tRNA pseudouridine(55) synthase</fullName>
        <shortName evidence="5">Psi55 synthase</shortName>
    </alternativeName>
    <alternativeName>
        <fullName evidence="5">tRNA pseudouridylate synthase</fullName>
    </alternativeName>
    <alternativeName>
        <fullName evidence="5">tRNA-uridine isomerase</fullName>
    </alternativeName>
</protein>
<dbReference type="Pfam" id="PF16198">
    <property type="entry name" value="TruB_C_2"/>
    <property type="match status" value="1"/>
</dbReference>
<comment type="caution">
    <text evidence="8">The sequence shown here is derived from an EMBL/GenBank/DDBJ whole genome shotgun (WGS) entry which is preliminary data.</text>
</comment>
<evidence type="ECO:0000313" key="9">
    <source>
        <dbReference type="Proteomes" id="UP000244174"/>
    </source>
</evidence>
<comment type="function">
    <text evidence="5">Responsible for synthesis of pseudouridine from uracil-55 in the psi GC loop of transfer RNAs.</text>
</comment>
<comment type="catalytic activity">
    <reaction evidence="1 5">
        <text>uridine(55) in tRNA = pseudouridine(55) in tRNA</text>
        <dbReference type="Rhea" id="RHEA:42532"/>
        <dbReference type="Rhea" id="RHEA-COMP:10101"/>
        <dbReference type="Rhea" id="RHEA-COMP:10102"/>
        <dbReference type="ChEBI" id="CHEBI:65314"/>
        <dbReference type="ChEBI" id="CHEBI:65315"/>
        <dbReference type="EC" id="5.4.99.25"/>
    </reaction>
</comment>
<dbReference type="AlphaFoldDB" id="A0A2T6ANC6"/>
<dbReference type="PANTHER" id="PTHR13767:SF2">
    <property type="entry name" value="PSEUDOURIDYLATE SYNTHASE TRUB1"/>
    <property type="match status" value="1"/>
</dbReference>
<dbReference type="InterPro" id="IPR014780">
    <property type="entry name" value="tRNA_psdUridine_synth_TruB"/>
</dbReference>
<sequence>MLSIVLWWDLPLLLLHMRNNEFTPEEFKTGQVLLFDKPLNWTSFQLVNKVRWLIRKSCKIKKIKVGHAGTLDPLATGLLIICTGKFTKTIPELQGQIKEYTGTFTIGSTTPSFDLETEIDEKFPTDHITEELLHETTKKFLGEIDQTPPVFSALKKDGKRLYEYAREGKEVEVKSRKVEISEFEIDTEEFPKVHFRVVCSKGTYIRSLAHEYGQALNSGAHLSELRRTGIGEYSVEKAMDLEYFENLLPSQENK</sequence>
<dbReference type="EMBL" id="QBKQ01000001">
    <property type="protein sequence ID" value="PTX45297.1"/>
    <property type="molecule type" value="Genomic_DNA"/>
</dbReference>
<keyword evidence="9" id="KW-1185">Reference proteome</keyword>
<evidence type="ECO:0000256" key="5">
    <source>
        <dbReference type="HAMAP-Rule" id="MF_01080"/>
    </source>
</evidence>
<comment type="similarity">
    <text evidence="2 5">Belongs to the pseudouridine synthase TruB family. Type 1 subfamily.</text>
</comment>
<feature type="domain" description="tRNA pseudouridylate synthase B C-terminal" evidence="7">
    <location>
        <begin position="206"/>
        <end position="247"/>
    </location>
</feature>
<dbReference type="SUPFAM" id="SSF55120">
    <property type="entry name" value="Pseudouridine synthase"/>
    <property type="match status" value="1"/>
</dbReference>
<keyword evidence="4 5" id="KW-0413">Isomerase</keyword>
<reference evidence="8 9" key="1">
    <citation type="submission" date="2018-04" db="EMBL/GenBank/DDBJ databases">
        <title>Genomic Encyclopedia of Archaeal and Bacterial Type Strains, Phase II (KMG-II): from individual species to whole genera.</title>
        <authorList>
            <person name="Goeker M."/>
        </authorList>
    </citation>
    <scope>NUCLEOTIDE SEQUENCE [LARGE SCALE GENOMIC DNA]</scope>
    <source>
        <strain evidence="8 9">DSM 23082</strain>
    </source>
</reference>
<dbReference type="GO" id="GO:0160148">
    <property type="term" value="F:tRNA pseudouridine(55) synthase activity"/>
    <property type="evidence" value="ECO:0007669"/>
    <property type="project" value="UniProtKB-EC"/>
</dbReference>
<organism evidence="8 9">
    <name type="scientific">Christiangramia gaetbulicola</name>
    <dbReference type="NCBI Taxonomy" id="703340"/>
    <lineage>
        <taxon>Bacteria</taxon>
        <taxon>Pseudomonadati</taxon>
        <taxon>Bacteroidota</taxon>
        <taxon>Flavobacteriia</taxon>
        <taxon>Flavobacteriales</taxon>
        <taxon>Flavobacteriaceae</taxon>
        <taxon>Christiangramia</taxon>
    </lineage>
</organism>
<dbReference type="HAMAP" id="MF_01080">
    <property type="entry name" value="TruB_bact"/>
    <property type="match status" value="1"/>
</dbReference>
<evidence type="ECO:0000256" key="1">
    <source>
        <dbReference type="ARBA" id="ARBA00000385"/>
    </source>
</evidence>